<dbReference type="GO" id="GO:0003677">
    <property type="term" value="F:DNA binding"/>
    <property type="evidence" value="ECO:0007669"/>
    <property type="project" value="UniProtKB-KW"/>
</dbReference>
<reference evidence="6" key="4">
    <citation type="submission" date="2016-10" db="EMBL/GenBank/DDBJ databases">
        <authorList>
            <person name="de Groot N.N."/>
        </authorList>
    </citation>
    <scope>NUCLEOTIDE SEQUENCE [LARGE SCALE GENOMIC DNA]</scope>
    <source>
        <strain evidence="6">DSM 16632</strain>
    </source>
</reference>
<dbReference type="PANTHER" id="PTHR42756">
    <property type="entry name" value="TRANSCRIPTIONAL REGULATOR, MARR"/>
    <property type="match status" value="1"/>
</dbReference>
<keyword evidence="1" id="KW-0805">Transcription regulation</keyword>
<proteinExistence type="predicted"/>
<evidence type="ECO:0000313" key="6">
    <source>
        <dbReference type="EMBL" id="SFL78898.1"/>
    </source>
</evidence>
<evidence type="ECO:0000259" key="4">
    <source>
        <dbReference type="PROSITE" id="PS50995"/>
    </source>
</evidence>
<dbReference type="RefSeq" id="WP_082762179.1">
    <property type="nucleotide sequence ID" value="NZ_CP014265.1"/>
</dbReference>
<accession>A0A126R231</accession>
<dbReference type="SMART" id="SM00347">
    <property type="entry name" value="HTH_MARR"/>
    <property type="match status" value="1"/>
</dbReference>
<gene>
    <name evidence="6" type="ORF">SAMN02910297_01759</name>
    <name evidence="5" type="ORF">YLM1_1531</name>
</gene>
<protein>
    <submittedName>
        <fullName evidence="6">DNA-binding transcriptional regulator, MarR family</fullName>
    </submittedName>
    <submittedName>
        <fullName evidence="5">MarR family transcriptional regulator</fullName>
    </submittedName>
</protein>
<dbReference type="InterPro" id="IPR036388">
    <property type="entry name" value="WH-like_DNA-bd_sf"/>
</dbReference>
<dbReference type="STRING" id="294671.YLM1_1531"/>
<reference evidence="7" key="2">
    <citation type="submission" date="2016-02" db="EMBL/GenBank/DDBJ databases">
        <title>The draft genome sequence of the rumen methanogen Methanobrevibacter olleyae YLM1.</title>
        <authorList>
            <consortium name="New Zealand Agricultural Greenhouse Gas Research Centre/Pastoral Greenhouse Gas Research Consortium"/>
            <person name="Kelly W.J."/>
            <person name="Li D."/>
            <person name="Lambie S.C."/>
            <person name="Attwood G.T."/>
            <person name="Altermann E."/>
            <person name="Leahy S.C."/>
        </authorList>
    </citation>
    <scope>NUCLEOTIDE SEQUENCE [LARGE SCALE GENOMIC DNA]</scope>
    <source>
        <strain evidence="7">YLM1</strain>
    </source>
</reference>
<evidence type="ECO:0000256" key="2">
    <source>
        <dbReference type="ARBA" id="ARBA00023125"/>
    </source>
</evidence>
<feature type="domain" description="HTH marR-type" evidence="4">
    <location>
        <begin position="1"/>
        <end position="140"/>
    </location>
</feature>
<dbReference type="Proteomes" id="UP000183442">
    <property type="component" value="Unassembled WGS sequence"/>
</dbReference>
<evidence type="ECO:0000256" key="3">
    <source>
        <dbReference type="ARBA" id="ARBA00023163"/>
    </source>
</evidence>
<evidence type="ECO:0000313" key="5">
    <source>
        <dbReference type="EMBL" id="AMK16086.1"/>
    </source>
</evidence>
<evidence type="ECO:0000256" key="1">
    <source>
        <dbReference type="ARBA" id="ARBA00023015"/>
    </source>
</evidence>
<name>A0A126R231_METOL</name>
<dbReference type="InterPro" id="IPR036390">
    <property type="entry name" value="WH_DNA-bd_sf"/>
</dbReference>
<dbReference type="Pfam" id="PF01047">
    <property type="entry name" value="MarR"/>
    <property type="match status" value="1"/>
</dbReference>
<keyword evidence="7" id="KW-1185">Reference proteome</keyword>
<dbReference type="PATRIC" id="fig|294671.3.peg.1594"/>
<dbReference type="OrthoDB" id="10712at2157"/>
<dbReference type="KEGG" id="mol:YLM1_1531"/>
<dbReference type="PANTHER" id="PTHR42756:SF1">
    <property type="entry name" value="TRANSCRIPTIONAL REPRESSOR OF EMRAB OPERON"/>
    <property type="match status" value="1"/>
</dbReference>
<dbReference type="AlphaFoldDB" id="A0A126R231"/>
<dbReference type="PROSITE" id="PS01117">
    <property type="entry name" value="HTH_MARR_1"/>
    <property type="match status" value="1"/>
</dbReference>
<evidence type="ECO:0000313" key="7">
    <source>
        <dbReference type="Proteomes" id="UP000066376"/>
    </source>
</evidence>
<dbReference type="SUPFAM" id="SSF46785">
    <property type="entry name" value="Winged helix' DNA-binding domain"/>
    <property type="match status" value="1"/>
</dbReference>
<keyword evidence="3" id="KW-0804">Transcription</keyword>
<reference evidence="5 7" key="1">
    <citation type="journal article" date="2016" name="Genome Announc.">
        <title>Draft Genome Sequence of the Rumen Methanogen Methanobrevibacter olleyae YLM1.</title>
        <authorList>
            <person name="Kelly W.J."/>
            <person name="Li D."/>
            <person name="Lambie S.C."/>
            <person name="Cox F."/>
            <person name="Attwood G.T."/>
            <person name="Altermann E."/>
            <person name="Leahy S.C."/>
        </authorList>
    </citation>
    <scope>NUCLEOTIDE SEQUENCE [LARGE SCALE GENOMIC DNA]</scope>
    <source>
        <strain evidence="5 7">YLM1</strain>
    </source>
</reference>
<sequence>MDGENFQGLWDNSPLIAWIHNLSKNQFKYLKSKISEFDLGHEVRYIMMIYDNPNISQDDLVTMSGQSKGNIAKSLKKLEDEGFIKREINPENRRKYMLKTTSKGDELVPKVRQISRDWEKEVGITEEDKLLIERIKEIAINGMNLVEDL</sequence>
<evidence type="ECO:0000313" key="8">
    <source>
        <dbReference type="Proteomes" id="UP000183442"/>
    </source>
</evidence>
<organism evidence="5 7">
    <name type="scientific">Methanobrevibacter olleyae</name>
    <dbReference type="NCBI Taxonomy" id="294671"/>
    <lineage>
        <taxon>Archaea</taxon>
        <taxon>Methanobacteriati</taxon>
        <taxon>Methanobacteriota</taxon>
        <taxon>Methanomada group</taxon>
        <taxon>Methanobacteria</taxon>
        <taxon>Methanobacteriales</taxon>
        <taxon>Methanobacteriaceae</taxon>
        <taxon>Methanobrevibacter</taxon>
    </lineage>
</organism>
<dbReference type="EMBL" id="CP014265">
    <property type="protein sequence ID" value="AMK16086.1"/>
    <property type="molecule type" value="Genomic_DNA"/>
</dbReference>
<dbReference type="GeneID" id="32049458"/>
<dbReference type="GO" id="GO:0003700">
    <property type="term" value="F:DNA-binding transcription factor activity"/>
    <property type="evidence" value="ECO:0007669"/>
    <property type="project" value="InterPro"/>
</dbReference>
<dbReference type="InterPro" id="IPR000835">
    <property type="entry name" value="HTH_MarR-typ"/>
</dbReference>
<reference evidence="8" key="3">
    <citation type="submission" date="2016-10" db="EMBL/GenBank/DDBJ databases">
        <authorList>
            <person name="Varghese N."/>
        </authorList>
    </citation>
    <scope>NUCLEOTIDE SEQUENCE [LARGE SCALE GENOMIC DNA]</scope>
    <source>
        <strain evidence="8">DSM 16632</strain>
    </source>
</reference>
<dbReference type="PROSITE" id="PS50995">
    <property type="entry name" value="HTH_MARR_2"/>
    <property type="match status" value="1"/>
</dbReference>
<dbReference type="Proteomes" id="UP000066376">
    <property type="component" value="Chromosome"/>
</dbReference>
<keyword evidence="2 6" id="KW-0238">DNA-binding</keyword>
<dbReference type="Gene3D" id="1.10.10.10">
    <property type="entry name" value="Winged helix-like DNA-binding domain superfamily/Winged helix DNA-binding domain"/>
    <property type="match status" value="1"/>
</dbReference>
<dbReference type="InterPro" id="IPR023187">
    <property type="entry name" value="Tscrpt_reg_MarR-type_CS"/>
</dbReference>
<dbReference type="EMBL" id="FOTL01000039">
    <property type="protein sequence ID" value="SFL78898.1"/>
    <property type="molecule type" value="Genomic_DNA"/>
</dbReference>